<dbReference type="InterPro" id="IPR000835">
    <property type="entry name" value="HTH_MarR-typ"/>
</dbReference>
<dbReference type="PROSITE" id="PS50995">
    <property type="entry name" value="HTH_MARR_2"/>
    <property type="match status" value="1"/>
</dbReference>
<dbReference type="InterPro" id="IPR036390">
    <property type="entry name" value="WH_DNA-bd_sf"/>
</dbReference>
<evidence type="ECO:0000313" key="2">
    <source>
        <dbReference type="EMBL" id="AVX03880.1"/>
    </source>
</evidence>
<sequence>MLLVQFLELAHRKAHREWVRAAAKLSLSHSEFEYLSAIRDQESYKTDKDNHGQHLQDVVEAMGVRKASASAMVLKLEERGLVERVDCQYDARAQHILLTKEGRTLLKQGDSIYATVMAQLMSELPADDLHAVADEMKAAANRS</sequence>
<gene>
    <name evidence="2" type="ORF">MXMO3_01349</name>
</gene>
<dbReference type="Gene3D" id="1.10.10.10">
    <property type="entry name" value="Winged helix-like DNA-binding domain superfamily/Winged helix DNA-binding domain"/>
    <property type="match status" value="1"/>
</dbReference>
<proteinExistence type="predicted"/>
<dbReference type="EMBL" id="CP021330">
    <property type="protein sequence ID" value="AVX03880.1"/>
    <property type="molecule type" value="Genomic_DNA"/>
</dbReference>
<dbReference type="InterPro" id="IPR039422">
    <property type="entry name" value="MarR/SlyA-like"/>
</dbReference>
<dbReference type="SUPFAM" id="SSF46785">
    <property type="entry name" value="Winged helix' DNA-binding domain"/>
    <property type="match status" value="1"/>
</dbReference>
<name>A0A2R4MD02_9HYPH</name>
<evidence type="ECO:0000313" key="3">
    <source>
        <dbReference type="Proteomes" id="UP000258927"/>
    </source>
</evidence>
<dbReference type="InterPro" id="IPR036388">
    <property type="entry name" value="WH-like_DNA-bd_sf"/>
</dbReference>
<dbReference type="SMART" id="SM00347">
    <property type="entry name" value="HTH_MARR"/>
    <property type="match status" value="1"/>
</dbReference>
<dbReference type="KEGG" id="mmyr:MXMO3_01349"/>
<dbReference type="PANTHER" id="PTHR33164:SF95">
    <property type="entry name" value="TRANSCRIPTIONAL REGULATOR"/>
    <property type="match status" value="1"/>
</dbReference>
<feature type="domain" description="HTH marR-type" evidence="1">
    <location>
        <begin position="1"/>
        <end position="141"/>
    </location>
</feature>
<accession>A0A2R4MD02</accession>
<protein>
    <recommendedName>
        <fullName evidence="1">HTH marR-type domain-containing protein</fullName>
    </recommendedName>
</protein>
<dbReference type="PANTHER" id="PTHR33164">
    <property type="entry name" value="TRANSCRIPTIONAL REGULATOR, MARR FAMILY"/>
    <property type="match status" value="1"/>
</dbReference>
<dbReference type="Pfam" id="PF12802">
    <property type="entry name" value="MarR_2"/>
    <property type="match status" value="1"/>
</dbReference>
<dbReference type="RefSeq" id="WP_117395362.1">
    <property type="nucleotide sequence ID" value="NZ_CP021330.1"/>
</dbReference>
<evidence type="ECO:0000259" key="1">
    <source>
        <dbReference type="PROSITE" id="PS50995"/>
    </source>
</evidence>
<dbReference type="GO" id="GO:0006950">
    <property type="term" value="P:response to stress"/>
    <property type="evidence" value="ECO:0007669"/>
    <property type="project" value="TreeGrafter"/>
</dbReference>
<dbReference type="Proteomes" id="UP000258927">
    <property type="component" value="Chromosome"/>
</dbReference>
<dbReference type="GO" id="GO:0003700">
    <property type="term" value="F:DNA-binding transcription factor activity"/>
    <property type="evidence" value="ECO:0007669"/>
    <property type="project" value="InterPro"/>
</dbReference>
<dbReference type="STRING" id="1122213.GCA_000423365_01446"/>
<reference evidence="2 3" key="1">
    <citation type="submission" date="2017-05" db="EMBL/GenBank/DDBJ databases">
        <title>Genome Analysis of Maritalea myrionectae HL2708#5.</title>
        <authorList>
            <consortium name="Cotde Inc.-PKNU"/>
            <person name="Jang D."/>
            <person name="Oh H.-M."/>
        </authorList>
    </citation>
    <scope>NUCLEOTIDE SEQUENCE [LARGE SCALE GENOMIC DNA]</scope>
    <source>
        <strain evidence="2 3">HL2708#5</strain>
    </source>
</reference>
<dbReference type="AlphaFoldDB" id="A0A2R4MD02"/>
<organism evidence="2 3">
    <name type="scientific">Maritalea myrionectae</name>
    <dbReference type="NCBI Taxonomy" id="454601"/>
    <lineage>
        <taxon>Bacteria</taxon>
        <taxon>Pseudomonadati</taxon>
        <taxon>Pseudomonadota</taxon>
        <taxon>Alphaproteobacteria</taxon>
        <taxon>Hyphomicrobiales</taxon>
        <taxon>Devosiaceae</taxon>
        <taxon>Maritalea</taxon>
    </lineage>
</organism>
<keyword evidence="3" id="KW-1185">Reference proteome</keyword>